<evidence type="ECO:0000313" key="2">
    <source>
        <dbReference type="Proteomes" id="UP000636709"/>
    </source>
</evidence>
<name>A0A835AUU2_9POAL</name>
<proteinExistence type="predicted"/>
<protein>
    <submittedName>
        <fullName evidence="1">Uncharacterized protein</fullName>
    </submittedName>
</protein>
<reference evidence="1" key="1">
    <citation type="submission" date="2020-07" db="EMBL/GenBank/DDBJ databases">
        <title>Genome sequence and genetic diversity analysis of an under-domesticated orphan crop, white fonio (Digitaria exilis).</title>
        <authorList>
            <person name="Bennetzen J.L."/>
            <person name="Chen S."/>
            <person name="Ma X."/>
            <person name="Wang X."/>
            <person name="Yssel A.E.J."/>
            <person name="Chaluvadi S.R."/>
            <person name="Johnson M."/>
            <person name="Gangashetty P."/>
            <person name="Hamidou F."/>
            <person name="Sanogo M.D."/>
            <person name="Zwaenepoel A."/>
            <person name="Wallace J."/>
            <person name="Van De Peer Y."/>
            <person name="Van Deynze A."/>
        </authorList>
    </citation>
    <scope>NUCLEOTIDE SEQUENCE</scope>
    <source>
        <tissue evidence="1">Leaves</tissue>
    </source>
</reference>
<comment type="caution">
    <text evidence="1">The sequence shown here is derived from an EMBL/GenBank/DDBJ whole genome shotgun (WGS) entry which is preliminary data.</text>
</comment>
<gene>
    <name evidence="1" type="ORF">HU200_048898</name>
</gene>
<sequence length="83" mass="9438">MEKYRDNLFDEVATLSIMQPSLSHDGNVTGYRMIASMVSSANTWSHDQQKRKSSSRVEVSKLEEKHVRLTIEGRAAPCLQDQL</sequence>
<dbReference type="EMBL" id="JACEFO010002208">
    <property type="protein sequence ID" value="KAF8673338.1"/>
    <property type="molecule type" value="Genomic_DNA"/>
</dbReference>
<dbReference type="AlphaFoldDB" id="A0A835AUU2"/>
<keyword evidence="2" id="KW-1185">Reference proteome</keyword>
<dbReference type="Proteomes" id="UP000636709">
    <property type="component" value="Unassembled WGS sequence"/>
</dbReference>
<accession>A0A835AUU2</accession>
<organism evidence="1 2">
    <name type="scientific">Digitaria exilis</name>
    <dbReference type="NCBI Taxonomy" id="1010633"/>
    <lineage>
        <taxon>Eukaryota</taxon>
        <taxon>Viridiplantae</taxon>
        <taxon>Streptophyta</taxon>
        <taxon>Embryophyta</taxon>
        <taxon>Tracheophyta</taxon>
        <taxon>Spermatophyta</taxon>
        <taxon>Magnoliopsida</taxon>
        <taxon>Liliopsida</taxon>
        <taxon>Poales</taxon>
        <taxon>Poaceae</taxon>
        <taxon>PACMAD clade</taxon>
        <taxon>Panicoideae</taxon>
        <taxon>Panicodae</taxon>
        <taxon>Paniceae</taxon>
        <taxon>Anthephorinae</taxon>
        <taxon>Digitaria</taxon>
    </lineage>
</organism>
<evidence type="ECO:0000313" key="1">
    <source>
        <dbReference type="EMBL" id="KAF8673338.1"/>
    </source>
</evidence>